<dbReference type="GO" id="GO:0008234">
    <property type="term" value="F:cysteine-type peptidase activity"/>
    <property type="evidence" value="ECO:0007669"/>
    <property type="project" value="InterPro"/>
</dbReference>
<dbReference type="SMART" id="SM00645">
    <property type="entry name" value="Pept_C1"/>
    <property type="match status" value="1"/>
</dbReference>
<name>A0A6A4ZKU2_9STRA</name>
<feature type="compositionally biased region" description="Low complexity" evidence="3">
    <location>
        <begin position="445"/>
        <end position="454"/>
    </location>
</feature>
<feature type="compositionally biased region" description="Pro residues" evidence="3">
    <location>
        <begin position="399"/>
        <end position="414"/>
    </location>
</feature>
<evidence type="ECO:0000256" key="4">
    <source>
        <dbReference type="SAM" id="SignalP"/>
    </source>
</evidence>
<dbReference type="PANTHER" id="PTHR12411">
    <property type="entry name" value="CYSTEINE PROTEASE FAMILY C1-RELATED"/>
    <property type="match status" value="1"/>
</dbReference>
<dbReference type="OrthoDB" id="74227at2759"/>
<dbReference type="InterPro" id="IPR000169">
    <property type="entry name" value="Pept_cys_AS"/>
</dbReference>
<feature type="region of interest" description="Disordered" evidence="3">
    <location>
        <begin position="336"/>
        <end position="503"/>
    </location>
</feature>
<protein>
    <recommendedName>
        <fullName evidence="5">Peptidase C1A papain C-terminal domain-containing protein</fullName>
    </recommendedName>
</protein>
<dbReference type="PRINTS" id="PR01217">
    <property type="entry name" value="PRICHEXTENSN"/>
</dbReference>
<dbReference type="InterPro" id="IPR000668">
    <property type="entry name" value="Peptidase_C1A_C"/>
</dbReference>
<dbReference type="PROSITE" id="PS00139">
    <property type="entry name" value="THIOL_PROTEASE_CYS"/>
    <property type="match status" value="1"/>
</dbReference>
<dbReference type="EMBL" id="VJMH01000516">
    <property type="protein sequence ID" value="KAF0715822.1"/>
    <property type="molecule type" value="Genomic_DNA"/>
</dbReference>
<feature type="compositionally biased region" description="Pro residues" evidence="3">
    <location>
        <begin position="469"/>
        <end position="480"/>
    </location>
</feature>
<dbReference type="GO" id="GO:0006508">
    <property type="term" value="P:proteolysis"/>
    <property type="evidence" value="ECO:0007669"/>
    <property type="project" value="InterPro"/>
</dbReference>
<accession>A0A6A4ZKU2</accession>
<feature type="compositionally biased region" description="Low complexity" evidence="3">
    <location>
        <begin position="348"/>
        <end position="359"/>
    </location>
</feature>
<comment type="similarity">
    <text evidence="1">Belongs to the peptidase C1 family.</text>
</comment>
<evidence type="ECO:0000256" key="2">
    <source>
        <dbReference type="ARBA" id="ARBA00023145"/>
    </source>
</evidence>
<feature type="signal peptide" evidence="4">
    <location>
        <begin position="1"/>
        <end position="16"/>
    </location>
</feature>
<feature type="non-terminal residue" evidence="6">
    <location>
        <position position="503"/>
    </location>
</feature>
<feature type="compositionally biased region" description="Acidic residues" evidence="3">
    <location>
        <begin position="426"/>
        <end position="444"/>
    </location>
</feature>
<dbReference type="SUPFAM" id="SSF54001">
    <property type="entry name" value="Cysteine proteinases"/>
    <property type="match status" value="1"/>
</dbReference>
<dbReference type="CDD" id="cd02248">
    <property type="entry name" value="Peptidase_C1A"/>
    <property type="match status" value="1"/>
</dbReference>
<feature type="compositionally biased region" description="Low complexity" evidence="3">
    <location>
        <begin position="481"/>
        <end position="503"/>
    </location>
</feature>
<gene>
    <name evidence="6" type="ORF">As57867_003182</name>
</gene>
<evidence type="ECO:0000256" key="3">
    <source>
        <dbReference type="SAM" id="MobiDB-lite"/>
    </source>
</evidence>
<dbReference type="Gene3D" id="3.90.70.10">
    <property type="entry name" value="Cysteine proteinases"/>
    <property type="match status" value="1"/>
</dbReference>
<evidence type="ECO:0000313" key="6">
    <source>
        <dbReference type="EMBL" id="KAF0715822.1"/>
    </source>
</evidence>
<keyword evidence="2" id="KW-0865">Zymogen</keyword>
<evidence type="ECO:0000259" key="5">
    <source>
        <dbReference type="SMART" id="SM00645"/>
    </source>
</evidence>
<evidence type="ECO:0000256" key="1">
    <source>
        <dbReference type="ARBA" id="ARBA00008455"/>
    </source>
</evidence>
<proteinExistence type="inferred from homology"/>
<organism evidence="6">
    <name type="scientific">Aphanomyces stellatus</name>
    <dbReference type="NCBI Taxonomy" id="120398"/>
    <lineage>
        <taxon>Eukaryota</taxon>
        <taxon>Sar</taxon>
        <taxon>Stramenopiles</taxon>
        <taxon>Oomycota</taxon>
        <taxon>Saprolegniomycetes</taxon>
        <taxon>Saprolegniales</taxon>
        <taxon>Verrucalvaceae</taxon>
        <taxon>Aphanomyces</taxon>
    </lineage>
</organism>
<dbReference type="AlphaFoldDB" id="A0A6A4ZKU2"/>
<reference evidence="6" key="1">
    <citation type="submission" date="2019-06" db="EMBL/GenBank/DDBJ databases">
        <title>Genomics analysis of Aphanomyces spp. identifies a new class of oomycete effector associated with host adaptation.</title>
        <authorList>
            <person name="Gaulin E."/>
        </authorList>
    </citation>
    <scope>NUCLEOTIDE SEQUENCE</scope>
    <source>
        <strain evidence="6">CBS 578.67</strain>
    </source>
</reference>
<dbReference type="InterPro" id="IPR039417">
    <property type="entry name" value="Peptidase_C1A_papain-like"/>
</dbReference>
<feature type="chain" id="PRO_5025419306" description="Peptidase C1A papain C-terminal domain-containing protein" evidence="4">
    <location>
        <begin position="17"/>
        <end position="503"/>
    </location>
</feature>
<keyword evidence="4" id="KW-0732">Signal</keyword>
<feature type="domain" description="Peptidase C1A papain C-terminal" evidence="5">
    <location>
        <begin position="127"/>
        <end position="336"/>
    </location>
</feature>
<dbReference type="Pfam" id="PF00112">
    <property type="entry name" value="Peptidase_C1"/>
    <property type="match status" value="1"/>
</dbReference>
<comment type="caution">
    <text evidence="6">The sequence shown here is derived from an EMBL/GenBank/DDBJ whole genome shotgun (WGS) entry which is preliminary data.</text>
</comment>
<sequence length="503" mass="53053">MKCYVALAALVASASASKVLESLNGADRSELEQQLTKWKTLYGPIAQQNGFTPESAMSVDQHTDMELLRFHETVQAVEQAKKDNPLAQFDAMNQFALLNDAEFKQVLVQSFGNQTFNAPPLAAEAVGAADADWSSHKCNPPVKNQGQCGSCWAFSTVGTVEAAHCLATGTLLDLSEQQVVSCSTNGGSMGCNGGFPPSAIDYMQQGVCLQQDWPYAGQTGSCNKNCQKQQLSIGKTIQTSGESSLQNALTKQPVTVVVEAGNAVWRNYKGGVVTQCPGARSDHAVIAVGFGSSTGQYFKIKNSWGAQWGENGYIYLQRGVGGKGMCNVAEGVSYPELKGSSPNPPQPSSYTPSPSSKNPTPKPQPTSFRPVPSTPQPYPSTRNPLPTAPTPSSSKPSPTRKPSPSTPNPLPTAPVPSSSSPVPTPTDDDCGDWDDDDDDDDDNGGDVPAPTSRSPTPPSPSTPSSYKPTPTPPKPFPTRKPSPSSRSPLPTAPTPSSQSPLPT</sequence>
<dbReference type="InterPro" id="IPR038765">
    <property type="entry name" value="Papain-like_cys_pep_sf"/>
</dbReference>
<dbReference type="InterPro" id="IPR013128">
    <property type="entry name" value="Peptidase_C1A"/>
</dbReference>